<reference evidence="3" key="1">
    <citation type="submission" date="2021-06" db="EMBL/GenBank/DDBJ databases">
        <authorList>
            <person name="Arsene-Ploetze F."/>
        </authorList>
    </citation>
    <scope>NUCLEOTIDE SEQUENCE</scope>
    <source>
        <strain evidence="3">SBRY1</strain>
    </source>
</reference>
<dbReference type="Pfam" id="PF00582">
    <property type="entry name" value="Usp"/>
    <property type="match status" value="2"/>
</dbReference>
<dbReference type="PANTHER" id="PTHR46268:SF6">
    <property type="entry name" value="UNIVERSAL STRESS PROTEIN UP12"/>
    <property type="match status" value="1"/>
</dbReference>
<proteinExistence type="inferred from homology"/>
<accession>A0A9W4GX23</accession>
<dbReference type="EMBL" id="CAJVAX010000002">
    <property type="protein sequence ID" value="CAG7613950.1"/>
    <property type="molecule type" value="Genomic_DNA"/>
</dbReference>
<dbReference type="RefSeq" id="WP_205046361.1">
    <property type="nucleotide sequence ID" value="NZ_CAJVAX010000002.1"/>
</dbReference>
<evidence type="ECO:0000313" key="3">
    <source>
        <dbReference type="EMBL" id="CAG7613950.1"/>
    </source>
</evidence>
<dbReference type="InterPro" id="IPR006015">
    <property type="entry name" value="Universal_stress_UspA"/>
</dbReference>
<dbReference type="InterPro" id="IPR014729">
    <property type="entry name" value="Rossmann-like_a/b/a_fold"/>
</dbReference>
<dbReference type="PRINTS" id="PR01438">
    <property type="entry name" value="UNVRSLSTRESS"/>
</dbReference>
<feature type="domain" description="UspA" evidence="2">
    <location>
        <begin position="1"/>
        <end position="139"/>
    </location>
</feature>
<evidence type="ECO:0000313" key="4">
    <source>
        <dbReference type="Proteomes" id="UP001153328"/>
    </source>
</evidence>
<keyword evidence="4" id="KW-1185">Reference proteome</keyword>
<evidence type="ECO:0000256" key="1">
    <source>
        <dbReference type="ARBA" id="ARBA00008791"/>
    </source>
</evidence>
<sequence length="291" mass="30216">MRNPLIVGIDGSDPSLLAIDWAIAEAARHDLPLRLVYGSLWERYEAAVPEFGARPPAEHLLAEHIVASAAQRAGKVGPGLEVSTALVPAGPVDALLAEGEGAFAIVVGTRGRGGITGMLLGSTSLEVAARARCPVVVVRGAESNVRGELSRVTVGVHPDGRSAAAVAFAAREAQVRKAELLALGAWRRPARELPGTGHLAADASDPQKHDAEQALGDALRTVAQKYPQVTVHGEAVEGRARNALLDASARSDLLVVGARRRSGSVGMQLSPVNHAVLHHCACPVAVVPQEG</sequence>
<dbReference type="SUPFAM" id="SSF52402">
    <property type="entry name" value="Adenine nucleotide alpha hydrolases-like"/>
    <property type="match status" value="2"/>
</dbReference>
<comment type="similarity">
    <text evidence="1">Belongs to the universal stress protein A family.</text>
</comment>
<evidence type="ECO:0000259" key="2">
    <source>
        <dbReference type="Pfam" id="PF00582"/>
    </source>
</evidence>
<dbReference type="InterPro" id="IPR006016">
    <property type="entry name" value="UspA"/>
</dbReference>
<dbReference type="PANTHER" id="PTHR46268">
    <property type="entry name" value="STRESS RESPONSE PROTEIN NHAX"/>
    <property type="match status" value="1"/>
</dbReference>
<organism evidence="3 4">
    <name type="scientific">Actinacidiphila bryophytorum</name>
    <dbReference type="NCBI Taxonomy" id="1436133"/>
    <lineage>
        <taxon>Bacteria</taxon>
        <taxon>Bacillati</taxon>
        <taxon>Actinomycetota</taxon>
        <taxon>Actinomycetes</taxon>
        <taxon>Kitasatosporales</taxon>
        <taxon>Streptomycetaceae</taxon>
        <taxon>Actinacidiphila</taxon>
    </lineage>
</organism>
<dbReference type="AlphaFoldDB" id="A0A9W4GX23"/>
<gene>
    <name evidence="3" type="ORF">SBRY_100218</name>
</gene>
<dbReference type="Proteomes" id="UP001153328">
    <property type="component" value="Unassembled WGS sequence"/>
</dbReference>
<name>A0A9W4GX23_9ACTN</name>
<comment type="caution">
    <text evidence="3">The sequence shown here is derived from an EMBL/GenBank/DDBJ whole genome shotgun (WGS) entry which is preliminary data.</text>
</comment>
<dbReference type="Gene3D" id="3.40.50.620">
    <property type="entry name" value="HUPs"/>
    <property type="match status" value="2"/>
</dbReference>
<feature type="domain" description="UspA" evidence="2">
    <location>
        <begin position="151"/>
        <end position="288"/>
    </location>
</feature>
<protein>
    <submittedName>
        <fullName evidence="3">Nucleotide-binding universal stress protein, UspA family</fullName>
    </submittedName>
</protein>